<protein>
    <recommendedName>
        <fullName evidence="4">Cell division protein FtsL</fullName>
    </recommendedName>
</protein>
<accession>A0A1G2LBL5</accession>
<dbReference type="AlphaFoldDB" id="A0A1G2LBL5"/>
<gene>
    <name evidence="2" type="ORF">A3B37_03575</name>
</gene>
<evidence type="ECO:0000313" key="3">
    <source>
        <dbReference type="Proteomes" id="UP000176705"/>
    </source>
</evidence>
<dbReference type="STRING" id="1802280.A3B37_03575"/>
<keyword evidence="1" id="KW-0812">Transmembrane</keyword>
<keyword evidence="1" id="KW-1133">Transmembrane helix</keyword>
<keyword evidence="1" id="KW-0472">Membrane</keyword>
<feature type="transmembrane region" description="Helical" evidence="1">
    <location>
        <begin position="12"/>
        <end position="32"/>
    </location>
</feature>
<dbReference type="EMBL" id="MHQS01000007">
    <property type="protein sequence ID" value="OHA09026.1"/>
    <property type="molecule type" value="Genomic_DNA"/>
</dbReference>
<organism evidence="2 3">
    <name type="scientific">Candidatus Sungbacteria bacterium RIFCSPLOWO2_01_FULL_59_16</name>
    <dbReference type="NCBI Taxonomy" id="1802280"/>
    <lineage>
        <taxon>Bacteria</taxon>
        <taxon>Candidatus Sungiibacteriota</taxon>
    </lineage>
</organism>
<dbReference type="Proteomes" id="UP000176705">
    <property type="component" value="Unassembled WGS sequence"/>
</dbReference>
<proteinExistence type="predicted"/>
<sequence>MRFLVSKISHLRVRSIALAIPIPRFAAVRFAVADRTRFWIAIALVAATLASLAAYVVAVNAILLAGETIRREETALRILDQENALLASRAAERQSPLWLERQSRLQGLTEAGSIRYLRPGEALARLTVAP</sequence>
<name>A0A1G2LBL5_9BACT</name>
<feature type="transmembrane region" description="Helical" evidence="1">
    <location>
        <begin position="38"/>
        <end position="63"/>
    </location>
</feature>
<evidence type="ECO:0000256" key="1">
    <source>
        <dbReference type="SAM" id="Phobius"/>
    </source>
</evidence>
<reference evidence="2 3" key="1">
    <citation type="journal article" date="2016" name="Nat. Commun.">
        <title>Thousands of microbial genomes shed light on interconnected biogeochemical processes in an aquifer system.</title>
        <authorList>
            <person name="Anantharaman K."/>
            <person name="Brown C.T."/>
            <person name="Hug L.A."/>
            <person name="Sharon I."/>
            <person name="Castelle C.J."/>
            <person name="Probst A.J."/>
            <person name="Thomas B.C."/>
            <person name="Singh A."/>
            <person name="Wilkins M.J."/>
            <person name="Karaoz U."/>
            <person name="Brodie E.L."/>
            <person name="Williams K.H."/>
            <person name="Hubbard S.S."/>
            <person name="Banfield J.F."/>
        </authorList>
    </citation>
    <scope>NUCLEOTIDE SEQUENCE [LARGE SCALE GENOMIC DNA]</scope>
</reference>
<evidence type="ECO:0000313" key="2">
    <source>
        <dbReference type="EMBL" id="OHA09026.1"/>
    </source>
</evidence>
<comment type="caution">
    <text evidence="2">The sequence shown here is derived from an EMBL/GenBank/DDBJ whole genome shotgun (WGS) entry which is preliminary data.</text>
</comment>
<evidence type="ECO:0008006" key="4">
    <source>
        <dbReference type="Google" id="ProtNLM"/>
    </source>
</evidence>